<feature type="domain" description="HTH merR-type" evidence="2">
    <location>
        <begin position="1"/>
        <end position="70"/>
    </location>
</feature>
<evidence type="ECO:0000313" key="4">
    <source>
        <dbReference type="Proteomes" id="UP000199630"/>
    </source>
</evidence>
<dbReference type="PANTHER" id="PTHR30204">
    <property type="entry name" value="REDOX-CYCLING DRUG-SENSING TRANSCRIPTIONAL ACTIVATOR SOXR"/>
    <property type="match status" value="1"/>
</dbReference>
<organism evidence="3 4">
    <name type="scientific">Celeribacter neptunius</name>
    <dbReference type="NCBI Taxonomy" id="588602"/>
    <lineage>
        <taxon>Bacteria</taxon>
        <taxon>Pseudomonadati</taxon>
        <taxon>Pseudomonadota</taxon>
        <taxon>Alphaproteobacteria</taxon>
        <taxon>Rhodobacterales</taxon>
        <taxon>Roseobacteraceae</taxon>
        <taxon>Celeribacter</taxon>
    </lineage>
</organism>
<dbReference type="InterPro" id="IPR047057">
    <property type="entry name" value="MerR_fam"/>
</dbReference>
<dbReference type="GO" id="GO:0003677">
    <property type="term" value="F:DNA binding"/>
    <property type="evidence" value="ECO:0007669"/>
    <property type="project" value="UniProtKB-KW"/>
</dbReference>
<dbReference type="SMART" id="SM00422">
    <property type="entry name" value="HTH_MERR"/>
    <property type="match status" value="1"/>
</dbReference>
<dbReference type="Gene3D" id="1.10.1660.10">
    <property type="match status" value="1"/>
</dbReference>
<dbReference type="Proteomes" id="UP000199630">
    <property type="component" value="Unassembled WGS sequence"/>
</dbReference>
<protein>
    <submittedName>
        <fullName evidence="3">DNA-binding transcriptional regulator, MerR family</fullName>
    </submittedName>
</protein>
<gene>
    <name evidence="3" type="ORF">SAMN04487991_0949</name>
</gene>
<dbReference type="OrthoDB" id="9802944at2"/>
<dbReference type="PANTHER" id="PTHR30204:SF97">
    <property type="entry name" value="MERR FAMILY REGULATORY PROTEIN"/>
    <property type="match status" value="1"/>
</dbReference>
<dbReference type="InterPro" id="IPR009061">
    <property type="entry name" value="DNA-bd_dom_put_sf"/>
</dbReference>
<name>A0A1I3LA95_9RHOB</name>
<dbReference type="PROSITE" id="PS50937">
    <property type="entry name" value="HTH_MERR_2"/>
    <property type="match status" value="1"/>
</dbReference>
<sequence>MFLDISEVAKQSGLPASTLRYYEEKGLIHSIGRRGLRRLFERQVLDTLDAISLARWAGFSLDEIRDWISPEGEIRIDRQRLEARADEIENLATRLMSLAQMVRHTAHCPQADHFSCPEFQRMLKVARRRKPARAMPEAPR</sequence>
<dbReference type="CDD" id="cd04781">
    <property type="entry name" value="HTH_MerR-like_sg6"/>
    <property type="match status" value="1"/>
</dbReference>
<reference evidence="4" key="1">
    <citation type="submission" date="2016-10" db="EMBL/GenBank/DDBJ databases">
        <authorList>
            <person name="Varghese N."/>
            <person name="Submissions S."/>
        </authorList>
    </citation>
    <scope>NUCLEOTIDE SEQUENCE [LARGE SCALE GENOMIC DNA]</scope>
    <source>
        <strain evidence="4">DSM 26471</strain>
    </source>
</reference>
<dbReference type="InterPro" id="IPR000551">
    <property type="entry name" value="MerR-type_HTH_dom"/>
</dbReference>
<dbReference type="RefSeq" id="WP_090058188.1">
    <property type="nucleotide sequence ID" value="NZ_FORH01000001.1"/>
</dbReference>
<dbReference type="GO" id="GO:0003700">
    <property type="term" value="F:DNA-binding transcription factor activity"/>
    <property type="evidence" value="ECO:0007669"/>
    <property type="project" value="InterPro"/>
</dbReference>
<evidence type="ECO:0000259" key="2">
    <source>
        <dbReference type="PROSITE" id="PS50937"/>
    </source>
</evidence>
<accession>A0A1I3LA95</accession>
<dbReference type="Pfam" id="PF13411">
    <property type="entry name" value="MerR_1"/>
    <property type="match status" value="1"/>
</dbReference>
<dbReference type="STRING" id="588602.SAMN04487991_0949"/>
<proteinExistence type="predicted"/>
<dbReference type="AlphaFoldDB" id="A0A1I3LA95"/>
<dbReference type="SUPFAM" id="SSF46955">
    <property type="entry name" value="Putative DNA-binding domain"/>
    <property type="match status" value="1"/>
</dbReference>
<keyword evidence="1 3" id="KW-0238">DNA-binding</keyword>
<evidence type="ECO:0000313" key="3">
    <source>
        <dbReference type="EMBL" id="SFI81657.1"/>
    </source>
</evidence>
<dbReference type="EMBL" id="FORH01000001">
    <property type="protein sequence ID" value="SFI81657.1"/>
    <property type="molecule type" value="Genomic_DNA"/>
</dbReference>
<evidence type="ECO:0000256" key="1">
    <source>
        <dbReference type="ARBA" id="ARBA00023125"/>
    </source>
</evidence>
<keyword evidence="4" id="KW-1185">Reference proteome</keyword>